<dbReference type="Gene3D" id="3.40.630.30">
    <property type="match status" value="1"/>
</dbReference>
<keyword evidence="3" id="KW-1185">Reference proteome</keyword>
<reference evidence="3" key="1">
    <citation type="journal article" date="2019" name="Int. J. Syst. Evol. Microbiol.">
        <title>The Global Catalogue of Microorganisms (GCM) 10K type strain sequencing project: providing services to taxonomists for standard genome sequencing and annotation.</title>
        <authorList>
            <consortium name="The Broad Institute Genomics Platform"/>
            <consortium name="The Broad Institute Genome Sequencing Center for Infectious Disease"/>
            <person name="Wu L."/>
            <person name="Ma J."/>
        </authorList>
    </citation>
    <scope>NUCLEOTIDE SEQUENCE [LARGE SCALE GENOMIC DNA]</scope>
    <source>
        <strain evidence="3">JCM 19125</strain>
    </source>
</reference>
<evidence type="ECO:0000313" key="2">
    <source>
        <dbReference type="EMBL" id="GAA4902755.1"/>
    </source>
</evidence>
<evidence type="ECO:0000313" key="3">
    <source>
        <dbReference type="Proteomes" id="UP001501521"/>
    </source>
</evidence>
<dbReference type="InterPro" id="IPR000182">
    <property type="entry name" value="GNAT_dom"/>
</dbReference>
<feature type="domain" description="N-acetyltransferase" evidence="1">
    <location>
        <begin position="172"/>
        <end position="326"/>
    </location>
</feature>
<dbReference type="Proteomes" id="UP001501521">
    <property type="component" value="Unassembled WGS sequence"/>
</dbReference>
<gene>
    <name evidence="2" type="ORF">GCM10025789_21940</name>
</gene>
<dbReference type="Pfam" id="PF00583">
    <property type="entry name" value="Acetyltransf_1"/>
    <property type="match status" value="1"/>
</dbReference>
<dbReference type="InterPro" id="IPR016181">
    <property type="entry name" value="Acyl_CoA_acyltransferase"/>
</dbReference>
<sequence>MTANDAYVEPHLTWRLLGPGDVQEVDEFRQQLDALDDSVLSGVAASITHSGLHVVEGMAVGGWDAYASLSAFGISYVAETDPPRVYLMGGVHPVHRHQNIGTALFRWQFRRAVEWRDEHRPGQPLWVGCYAELTRPGSEKVPRNFGFVPERYYYDLQRDLQRPVRHFEVDGITFAPLDDAREEEVRVLHNQCFAPLGGSDVTKVDWRHRLDEATFRYDWSFVALDGGRVVGYAMSGVDEGGGEVDEGGAQARLGGWTERFGVHPEYRGRGISLALMSHCLTAMRASGCTEAGIGVDTIDGEGIKRFAADLGYATRDAVALMSTVVG</sequence>
<dbReference type="CDD" id="cd04301">
    <property type="entry name" value="NAT_SF"/>
    <property type="match status" value="1"/>
</dbReference>
<organism evidence="2 3">
    <name type="scientific">Tessaracoccus lubricantis</name>
    <dbReference type="NCBI Taxonomy" id="545543"/>
    <lineage>
        <taxon>Bacteria</taxon>
        <taxon>Bacillati</taxon>
        <taxon>Actinomycetota</taxon>
        <taxon>Actinomycetes</taxon>
        <taxon>Propionibacteriales</taxon>
        <taxon>Propionibacteriaceae</taxon>
        <taxon>Tessaracoccus</taxon>
    </lineage>
</organism>
<name>A0ABP9FIK6_9ACTN</name>
<evidence type="ECO:0000259" key="1">
    <source>
        <dbReference type="PROSITE" id="PS51186"/>
    </source>
</evidence>
<accession>A0ABP9FIK6</accession>
<dbReference type="EMBL" id="BAABLV010000035">
    <property type="protein sequence ID" value="GAA4902755.1"/>
    <property type="molecule type" value="Genomic_DNA"/>
</dbReference>
<proteinExistence type="predicted"/>
<dbReference type="SUPFAM" id="SSF55729">
    <property type="entry name" value="Acyl-CoA N-acyltransferases (Nat)"/>
    <property type="match status" value="1"/>
</dbReference>
<protein>
    <recommendedName>
        <fullName evidence="1">N-acetyltransferase domain-containing protein</fullName>
    </recommendedName>
</protein>
<dbReference type="RefSeq" id="WP_345582772.1">
    <property type="nucleotide sequence ID" value="NZ_BAABLV010000035.1"/>
</dbReference>
<comment type="caution">
    <text evidence="2">The sequence shown here is derived from an EMBL/GenBank/DDBJ whole genome shotgun (WGS) entry which is preliminary data.</text>
</comment>
<dbReference type="PROSITE" id="PS51186">
    <property type="entry name" value="GNAT"/>
    <property type="match status" value="1"/>
</dbReference>